<protein>
    <recommendedName>
        <fullName evidence="4">Zn(2)-C6 fungal-type domain-containing protein</fullName>
    </recommendedName>
</protein>
<dbReference type="CDD" id="cd00067">
    <property type="entry name" value="GAL4"/>
    <property type="match status" value="1"/>
</dbReference>
<dbReference type="InterPro" id="IPR052783">
    <property type="entry name" value="Metabolic/Drug-Res_Regulator"/>
</dbReference>
<name>A0A3D8Q5M9_9HELO</name>
<dbReference type="InterPro" id="IPR001138">
    <property type="entry name" value="Zn2Cys6_DnaBD"/>
</dbReference>
<keyword evidence="6" id="KW-1185">Reference proteome</keyword>
<accession>A0A3D8Q5M9</accession>
<dbReference type="GO" id="GO:0003677">
    <property type="term" value="F:DNA binding"/>
    <property type="evidence" value="ECO:0007669"/>
    <property type="project" value="InterPro"/>
</dbReference>
<dbReference type="EMBL" id="PDLM01000023">
    <property type="protein sequence ID" value="RDW57113.1"/>
    <property type="molecule type" value="Genomic_DNA"/>
</dbReference>
<dbReference type="CDD" id="cd12148">
    <property type="entry name" value="fungal_TF_MHR"/>
    <property type="match status" value="1"/>
</dbReference>
<evidence type="ECO:0000256" key="2">
    <source>
        <dbReference type="ARBA" id="ARBA00023242"/>
    </source>
</evidence>
<gene>
    <name evidence="5" type="ORF">BP6252_13859</name>
</gene>
<evidence type="ECO:0000256" key="3">
    <source>
        <dbReference type="SAM" id="MobiDB-lite"/>
    </source>
</evidence>
<dbReference type="InterPro" id="IPR007219">
    <property type="entry name" value="XnlR_reg_dom"/>
</dbReference>
<dbReference type="Pfam" id="PF00172">
    <property type="entry name" value="Zn_clus"/>
    <property type="match status" value="1"/>
</dbReference>
<evidence type="ECO:0000256" key="1">
    <source>
        <dbReference type="ARBA" id="ARBA00022723"/>
    </source>
</evidence>
<dbReference type="Proteomes" id="UP000256645">
    <property type="component" value="Unassembled WGS sequence"/>
</dbReference>
<dbReference type="SMART" id="SM00066">
    <property type="entry name" value="GAL4"/>
    <property type="match status" value="1"/>
</dbReference>
<evidence type="ECO:0000313" key="6">
    <source>
        <dbReference type="Proteomes" id="UP000256645"/>
    </source>
</evidence>
<dbReference type="OrthoDB" id="3364175at2759"/>
<dbReference type="Pfam" id="PF04082">
    <property type="entry name" value="Fungal_trans"/>
    <property type="match status" value="1"/>
</dbReference>
<dbReference type="SMART" id="SM00906">
    <property type="entry name" value="Fungal_trans"/>
    <property type="match status" value="1"/>
</dbReference>
<feature type="domain" description="Zn(2)-C6 fungal-type" evidence="4">
    <location>
        <begin position="40"/>
        <end position="70"/>
    </location>
</feature>
<dbReference type="GO" id="GO:0000981">
    <property type="term" value="F:DNA-binding transcription factor activity, RNA polymerase II-specific"/>
    <property type="evidence" value="ECO:0007669"/>
    <property type="project" value="InterPro"/>
</dbReference>
<organism evidence="5 6">
    <name type="scientific">Coleophoma cylindrospora</name>
    <dbReference type="NCBI Taxonomy" id="1849047"/>
    <lineage>
        <taxon>Eukaryota</taxon>
        <taxon>Fungi</taxon>
        <taxon>Dikarya</taxon>
        <taxon>Ascomycota</taxon>
        <taxon>Pezizomycotina</taxon>
        <taxon>Leotiomycetes</taxon>
        <taxon>Helotiales</taxon>
        <taxon>Dermateaceae</taxon>
        <taxon>Coleophoma</taxon>
    </lineage>
</organism>
<feature type="region of interest" description="Disordered" evidence="3">
    <location>
        <begin position="1"/>
        <end position="36"/>
    </location>
</feature>
<keyword evidence="2" id="KW-0539">Nucleus</keyword>
<evidence type="ECO:0000313" key="5">
    <source>
        <dbReference type="EMBL" id="RDW57113.1"/>
    </source>
</evidence>
<comment type="caution">
    <text evidence="5">The sequence shown here is derived from an EMBL/GenBank/DDBJ whole genome shotgun (WGS) entry which is preliminary data.</text>
</comment>
<keyword evidence="1" id="KW-0479">Metal-binding</keyword>
<dbReference type="PANTHER" id="PTHR47655">
    <property type="entry name" value="QUINIC ACID UTILIZATION ACTIVATOR"/>
    <property type="match status" value="1"/>
</dbReference>
<dbReference type="STRING" id="1849047.A0A3D8Q5M9"/>
<dbReference type="PANTHER" id="PTHR47655:SF2">
    <property type="entry name" value="QUINIC ACID UTILIZATION ACTIVATOR"/>
    <property type="match status" value="1"/>
</dbReference>
<evidence type="ECO:0000259" key="4">
    <source>
        <dbReference type="PROSITE" id="PS50048"/>
    </source>
</evidence>
<proteinExistence type="predicted"/>
<dbReference type="GO" id="GO:0008270">
    <property type="term" value="F:zinc ion binding"/>
    <property type="evidence" value="ECO:0007669"/>
    <property type="project" value="InterPro"/>
</dbReference>
<dbReference type="PROSITE" id="PS50048">
    <property type="entry name" value="ZN2_CY6_FUNGAL_2"/>
    <property type="match status" value="1"/>
</dbReference>
<dbReference type="SUPFAM" id="SSF57701">
    <property type="entry name" value="Zn2/Cys6 DNA-binding domain"/>
    <property type="match status" value="1"/>
</dbReference>
<dbReference type="PROSITE" id="PS00463">
    <property type="entry name" value="ZN2_CY6_FUNGAL_1"/>
    <property type="match status" value="1"/>
</dbReference>
<sequence length="818" mass="91218">MSAPDLGEEATRLVKLPSRKGSSRAREASSGVSRQRVSQACDKCRHRREKCDGRKPKCSACVKRKQPCSYDPSVKKRGLREGYVRHLEGYAQTLEGYIEDLELACSLLIRCNQNSRSSNPEEEWSWKDGLRNAWNDERTCKGSRNILRQSELFQELISRNPGIECLDEKLFTRERISEESFVAQDENNAQEGTQEVDYVPESVVPVDNSTKETGESRQESHNVGDFGFENFPTSQIPSIGFSVNQTTVPELPSRAWRLLDIYFTHTHSWLPIVERHAVLRTYHESSTKGLEGPCISQKSGSQAVLWAILAFADIQYANISPPSTEEAEPALLSTTNLYLYARSLIPGEDEVFEIGHIQSLLILALLNLGVNKLQAAWLLSGQAVRISFQLGLHQHRDANSQRPSSSAKTRQTHVLLGCFSVDTLISARLGMPPHMTGEDIDALGGKIEETGLEEWDPWSDTLGSKAQAASSPQPPKICSTFNQFVATLRSLNKMARDVSGSAMDINSLETVNRGRHTAENNDEAQKALALEWMQDRNPLPHHFNLYLVRTTVILSSLIRRHKFGKFRDEAESVLLDLSQFAMEMSKILIKFEDTFGLSIAPPITELFVSVLADSYRTLEKSPPLHPSAANDDWRLALQVHISKMHSVWLIFGNLDKTLQRDLGLVSDLTSEPYRLESPPRATTRDVNHDTSGVNDSNSIFDRISDDQLGTNVSGLLGSFSPISESSHIIGAQRPVREHSTAMLNPIVPIESAGDVIGLGNESTTAVNHDVMFNEFAILDAMEWTGTYDQSLLNLGFTSSEIINQDFYELCQAPRTPPP</sequence>
<dbReference type="GO" id="GO:0006351">
    <property type="term" value="P:DNA-templated transcription"/>
    <property type="evidence" value="ECO:0007669"/>
    <property type="project" value="InterPro"/>
</dbReference>
<dbReference type="GO" id="GO:0045944">
    <property type="term" value="P:positive regulation of transcription by RNA polymerase II"/>
    <property type="evidence" value="ECO:0007669"/>
    <property type="project" value="TreeGrafter"/>
</dbReference>
<reference evidence="5 6" key="1">
    <citation type="journal article" date="2018" name="IMA Fungus">
        <title>IMA Genome-F 9: Draft genome sequence of Annulohypoxylon stygium, Aspergillus mulundensis, Berkeleyomyces basicola (syn. Thielaviopsis basicola), Ceratocystis smalleyi, two Cercospora beticola strains, Coleophoma cylindrospora, Fusarium fracticaudum, Phialophora cf. hyalina, and Morchella septimelata.</title>
        <authorList>
            <person name="Wingfield B.D."/>
            <person name="Bills G.F."/>
            <person name="Dong Y."/>
            <person name="Huang W."/>
            <person name="Nel W.J."/>
            <person name="Swalarsk-Parry B.S."/>
            <person name="Vaghefi N."/>
            <person name="Wilken P.M."/>
            <person name="An Z."/>
            <person name="de Beer Z.W."/>
            <person name="De Vos L."/>
            <person name="Chen L."/>
            <person name="Duong T.A."/>
            <person name="Gao Y."/>
            <person name="Hammerbacher A."/>
            <person name="Kikkert J.R."/>
            <person name="Li Y."/>
            <person name="Li H."/>
            <person name="Li K."/>
            <person name="Li Q."/>
            <person name="Liu X."/>
            <person name="Ma X."/>
            <person name="Naidoo K."/>
            <person name="Pethybridge S.J."/>
            <person name="Sun J."/>
            <person name="Steenkamp E.T."/>
            <person name="van der Nest M.A."/>
            <person name="van Wyk S."/>
            <person name="Wingfield M.J."/>
            <person name="Xiong C."/>
            <person name="Yue Q."/>
            <person name="Zhang X."/>
        </authorList>
    </citation>
    <scope>NUCLEOTIDE SEQUENCE [LARGE SCALE GENOMIC DNA]</scope>
    <source>
        <strain evidence="5 6">BP6252</strain>
    </source>
</reference>
<dbReference type="Gene3D" id="4.10.240.10">
    <property type="entry name" value="Zn(2)-C6 fungal-type DNA-binding domain"/>
    <property type="match status" value="1"/>
</dbReference>
<dbReference type="AlphaFoldDB" id="A0A3D8Q5M9"/>
<dbReference type="InterPro" id="IPR036864">
    <property type="entry name" value="Zn2-C6_fun-type_DNA-bd_sf"/>
</dbReference>